<accession>A0A650EQA1</accession>
<reference evidence="2" key="1">
    <citation type="journal article" date="2020" name="J. ISSAAS">
        <title>Lactobacilli and other gastrointestinal microbiota of Peromyscus leucopus, reservoir host for agents of Lyme disease and other zoonoses in North America.</title>
        <authorList>
            <person name="Milovic A."/>
            <person name="Bassam K."/>
            <person name="Shao H."/>
            <person name="Chatzistamou I."/>
            <person name="Tufts D.M."/>
            <person name="Diuk-Wasser M."/>
            <person name="Barbour A.G."/>
        </authorList>
    </citation>
    <scope>NUCLEOTIDE SEQUENCE</scope>
    <source>
        <strain evidence="2">LL50</strain>
    </source>
</reference>
<organism evidence="2">
    <name type="scientific">uncultured Spirochaetaceae bacterium</name>
    <dbReference type="NCBI Taxonomy" id="201186"/>
    <lineage>
        <taxon>Bacteria</taxon>
        <taxon>Pseudomonadati</taxon>
        <taxon>Spirochaetota</taxon>
        <taxon>Spirochaetia</taxon>
        <taxon>Spirochaetales</taxon>
        <taxon>Spirochaetaceae</taxon>
        <taxon>environmental samples</taxon>
    </lineage>
</organism>
<dbReference type="EMBL" id="MN577574">
    <property type="protein sequence ID" value="QGT51458.1"/>
    <property type="molecule type" value="Genomic_DNA"/>
</dbReference>
<feature type="domain" description="IrrE N-terminal-like" evidence="1">
    <location>
        <begin position="67"/>
        <end position="171"/>
    </location>
</feature>
<name>A0A650EQA1_9SPIO</name>
<evidence type="ECO:0000313" key="2">
    <source>
        <dbReference type="EMBL" id="QGT51458.1"/>
    </source>
</evidence>
<dbReference type="InterPro" id="IPR010359">
    <property type="entry name" value="IrrE_HExxH"/>
</dbReference>
<proteinExistence type="predicted"/>
<evidence type="ECO:0000259" key="1">
    <source>
        <dbReference type="Pfam" id="PF06114"/>
    </source>
</evidence>
<dbReference type="InterPro" id="IPR052345">
    <property type="entry name" value="Rad_response_metalloprotease"/>
</dbReference>
<dbReference type="PANTHER" id="PTHR43236">
    <property type="entry name" value="ANTITOXIN HIGA1"/>
    <property type="match status" value="1"/>
</dbReference>
<dbReference type="PANTHER" id="PTHR43236:SF2">
    <property type="entry name" value="BLL0069 PROTEIN"/>
    <property type="match status" value="1"/>
</dbReference>
<protein>
    <recommendedName>
        <fullName evidence="1">IrrE N-terminal-like domain-containing protein</fullName>
    </recommendedName>
</protein>
<dbReference type="Pfam" id="PF06114">
    <property type="entry name" value="Peptidase_M78"/>
    <property type="match status" value="1"/>
</dbReference>
<sequence length="177" mass="20550">MNYSEIEENVKNTLKSAQYIISERSVDVIDVAKRLGFVVGNAVLNEEDDGFIVVEEGAEEIMGIKTDKLIGVNSNRSLEWKRFIIAHELGHYVLHFKKKNLKGLYAHRDHKRGHSELENEADFFAANLLMPRESFEKKYTKIKQIYKNDKEIVDALSKHFIVTIRMAERRIEELKLA</sequence>
<gene>
    <name evidence="2" type="ORF">Unknown280_1500</name>
</gene>
<dbReference type="Gene3D" id="1.10.10.2910">
    <property type="match status" value="1"/>
</dbReference>
<dbReference type="AlphaFoldDB" id="A0A650EQA1"/>